<dbReference type="Pfam" id="PF22118">
    <property type="entry name" value="MtrF-like_dom-III"/>
    <property type="match status" value="1"/>
</dbReference>
<evidence type="ECO:0000259" key="3">
    <source>
        <dbReference type="Pfam" id="PF22111"/>
    </source>
</evidence>
<dbReference type="Pfam" id="PF22113">
    <property type="entry name" value="Mtrc-MtrF_II-IV_dom"/>
    <property type="match status" value="2"/>
</dbReference>
<evidence type="ECO:0000259" key="5">
    <source>
        <dbReference type="Pfam" id="PF22118"/>
    </source>
</evidence>
<dbReference type="PANTHER" id="PTHR35038:SF6">
    <property type="entry name" value="SURFACE LOCALIZED DECAHEME CYTOCHROME C LIPOPROTEIN"/>
    <property type="match status" value="1"/>
</dbReference>
<dbReference type="PANTHER" id="PTHR35038">
    <property type="entry name" value="DISSIMILATORY SULFITE REDUCTASE SIRA"/>
    <property type="match status" value="1"/>
</dbReference>
<dbReference type="InterPro" id="IPR020014">
    <property type="entry name" value="Decahaem_cyt-c_OmcA/MtrC"/>
</dbReference>
<organism evidence="6 7">
    <name type="scientific">Shewanella sediminis (strain HAW-EB3)</name>
    <dbReference type="NCBI Taxonomy" id="425104"/>
    <lineage>
        <taxon>Bacteria</taxon>
        <taxon>Pseudomonadati</taxon>
        <taxon>Pseudomonadota</taxon>
        <taxon>Gammaproteobacteria</taxon>
        <taxon>Alteromonadales</taxon>
        <taxon>Shewanellaceae</taxon>
        <taxon>Shewanella</taxon>
    </lineage>
</organism>
<name>A8FTG6_SHESH</name>
<evidence type="ECO:0000256" key="2">
    <source>
        <dbReference type="SAM" id="SignalP"/>
    </source>
</evidence>
<dbReference type="SUPFAM" id="SSF48695">
    <property type="entry name" value="Multiheme cytochromes"/>
    <property type="match status" value="1"/>
</dbReference>
<evidence type="ECO:0000313" key="7">
    <source>
        <dbReference type="Proteomes" id="UP000002015"/>
    </source>
</evidence>
<dbReference type="InterPro" id="IPR036280">
    <property type="entry name" value="Multihaem_cyt_sf"/>
</dbReference>
<dbReference type="eggNOG" id="ENOG502ZBEP">
    <property type="taxonomic scope" value="Bacteria"/>
</dbReference>
<protein>
    <submittedName>
        <fullName evidence="6">Decaheme cytochrome c MtrF</fullName>
    </submittedName>
</protein>
<dbReference type="PROSITE" id="PS51257">
    <property type="entry name" value="PROKAR_LIPOPROTEIN"/>
    <property type="match status" value="1"/>
</dbReference>
<feature type="chain" id="PRO_5002722266" evidence="2">
    <location>
        <begin position="27"/>
        <end position="646"/>
    </location>
</feature>
<keyword evidence="7" id="KW-1185">Reference proteome</keyword>
<feature type="domain" description="Decaheme cytochrome c component MtrF-like" evidence="5">
    <location>
        <begin position="326"/>
        <end position="466"/>
    </location>
</feature>
<dbReference type="CDD" id="cd08168">
    <property type="entry name" value="Cytochrom_C3"/>
    <property type="match status" value="1"/>
</dbReference>
<dbReference type="Proteomes" id="UP000002015">
    <property type="component" value="Chromosome"/>
</dbReference>
<dbReference type="InterPro" id="IPR054337">
    <property type="entry name" value="Mtrc-MtrF-like_dom_II/IV"/>
</dbReference>
<sequence length="646" mass="68192" precursor="true">MMNKSTKSNTVSLYRLIPLTLTLLLAACGSGDDGAPGNPGEPGGPPASDISTLMVEVTGVTTDAGIATVNYRVSNQDDEPVVGISTGTYIAAQLLPQGYTNAGNSSQWQYFVSESCSSGCTGELIDHKNGSYSYTFSAAFDGLNDVSYQPGSTQRVMIKIGGDTLPDGSPLPTTNQHFDWSDSGEPAYTRDLIAIETCNSCHNDLAFHGPSGFEKYNEVETCVTCHNADRVSNPDNIFPQMIHTKHLVGFPGELANCQTCHASDETLTENMNWARVPGMEACGSCHTNIDFPAGEGHPAQTDNSNCVACHNSDWTANVHNDGGDDEALGQFNANIVSASLTGNTVTFNITLTNPVTNTVYADSADKLDFIDDLRVYANWGTSFDYAPSAKSLKLQDSSPISGSNGIYTYAISGLTIPAGTESDRGVLAIQGKLCSSQGELGDCEEDAFSTVNLKSSHQFFSAAELTDTGRRVVVTNDTCGSCHGVQALNFHGARNDLQGQCQLCHNPNMMADATASNPSVSTADYKHLIHSLHSAQREGYEGLNYPGQIGNCAQCHASDDTGLLSAALPLNLGVKPLAIDNGTFTSATAAICSDCHFSDTAKNHMTQQGAVFMGSEADATAGTESCSTCHGEGAPADILKVHPINE</sequence>
<dbReference type="GO" id="GO:0016491">
    <property type="term" value="F:oxidoreductase activity"/>
    <property type="evidence" value="ECO:0007669"/>
    <property type="project" value="TreeGrafter"/>
</dbReference>
<gene>
    <name evidence="6" type="ordered locus">Ssed_1528</name>
</gene>
<dbReference type="EMBL" id="CP000821">
    <property type="protein sequence ID" value="ABV36139.1"/>
    <property type="molecule type" value="Genomic_DNA"/>
</dbReference>
<dbReference type="Gene3D" id="1.10.720.180">
    <property type="match status" value="2"/>
</dbReference>
<feature type="domain" description="Decaheme cytochrome c component MtrC/MtrF" evidence="3">
    <location>
        <begin position="63"/>
        <end position="183"/>
    </location>
</feature>
<dbReference type="AlphaFoldDB" id="A8FTG6"/>
<dbReference type="Pfam" id="PF22111">
    <property type="entry name" value="MtrC-MtrF_N"/>
    <property type="match status" value="1"/>
</dbReference>
<evidence type="ECO:0000259" key="4">
    <source>
        <dbReference type="Pfam" id="PF22113"/>
    </source>
</evidence>
<feature type="domain" description="Outer membrane cytochrome MtrC/MtrF-like" evidence="4">
    <location>
        <begin position="190"/>
        <end position="320"/>
    </location>
</feature>
<keyword evidence="1 2" id="KW-0732">Signal</keyword>
<dbReference type="InterPro" id="IPR054355">
    <property type="entry name" value="MtrF-like_dom_III"/>
</dbReference>
<accession>A8FTG6</accession>
<evidence type="ECO:0000313" key="6">
    <source>
        <dbReference type="EMBL" id="ABV36139.1"/>
    </source>
</evidence>
<dbReference type="STRING" id="425104.Ssed_1528"/>
<dbReference type="HOGENOM" id="CLU_011293_0_0_6"/>
<dbReference type="KEGG" id="sse:Ssed_1528"/>
<proteinExistence type="predicted"/>
<reference evidence="6 7" key="1">
    <citation type="submission" date="2007-08" db="EMBL/GenBank/DDBJ databases">
        <title>Complete sequence of Shewanella sediminis HAW-EB3.</title>
        <authorList>
            <consortium name="US DOE Joint Genome Institute"/>
            <person name="Copeland A."/>
            <person name="Lucas S."/>
            <person name="Lapidus A."/>
            <person name="Barry K."/>
            <person name="Glavina del Rio T."/>
            <person name="Dalin E."/>
            <person name="Tice H."/>
            <person name="Pitluck S."/>
            <person name="Chertkov O."/>
            <person name="Brettin T."/>
            <person name="Bruce D."/>
            <person name="Detter J.C."/>
            <person name="Han C."/>
            <person name="Schmutz J."/>
            <person name="Larimer F."/>
            <person name="Land M."/>
            <person name="Hauser L."/>
            <person name="Kyrpides N."/>
            <person name="Kim E."/>
            <person name="Zhao J.-S."/>
            <person name="Richardson P."/>
        </authorList>
    </citation>
    <scope>NUCLEOTIDE SEQUENCE [LARGE SCALE GENOMIC DNA]</scope>
    <source>
        <strain evidence="6 7">HAW-EB3</strain>
    </source>
</reference>
<dbReference type="InterPro" id="IPR054334">
    <property type="entry name" value="MtrC-MtrF_dom_I"/>
</dbReference>
<dbReference type="InterPro" id="IPR051829">
    <property type="entry name" value="Multiheme_Cytochr_ET"/>
</dbReference>
<feature type="signal peptide" evidence="2">
    <location>
        <begin position="1"/>
        <end position="26"/>
    </location>
</feature>
<evidence type="ECO:0000256" key="1">
    <source>
        <dbReference type="ARBA" id="ARBA00022729"/>
    </source>
</evidence>
<dbReference type="NCBIfam" id="TIGR03507">
    <property type="entry name" value="decahem_SO1788"/>
    <property type="match status" value="1"/>
</dbReference>
<feature type="domain" description="Outer membrane cytochrome MtrC/MtrF-like" evidence="4">
    <location>
        <begin position="471"/>
        <end position="643"/>
    </location>
</feature>